<evidence type="ECO:0008006" key="4">
    <source>
        <dbReference type="Google" id="ProtNLM"/>
    </source>
</evidence>
<name>A0A9W7GQS5_9STRA</name>
<feature type="transmembrane region" description="Helical" evidence="1">
    <location>
        <begin position="566"/>
        <end position="585"/>
    </location>
</feature>
<feature type="transmembrane region" description="Helical" evidence="1">
    <location>
        <begin position="163"/>
        <end position="185"/>
    </location>
</feature>
<dbReference type="AlphaFoldDB" id="A0A9W7GQS5"/>
<feature type="transmembrane region" description="Helical" evidence="1">
    <location>
        <begin position="414"/>
        <end position="437"/>
    </location>
</feature>
<organism evidence="2 3">
    <name type="scientific">Triparma columacea</name>
    <dbReference type="NCBI Taxonomy" id="722753"/>
    <lineage>
        <taxon>Eukaryota</taxon>
        <taxon>Sar</taxon>
        <taxon>Stramenopiles</taxon>
        <taxon>Ochrophyta</taxon>
        <taxon>Bolidophyceae</taxon>
        <taxon>Parmales</taxon>
        <taxon>Triparmaceae</taxon>
        <taxon>Triparma</taxon>
    </lineage>
</organism>
<protein>
    <recommendedName>
        <fullName evidence="4">Transmembrane protein</fullName>
    </recommendedName>
</protein>
<evidence type="ECO:0000256" key="1">
    <source>
        <dbReference type="SAM" id="Phobius"/>
    </source>
</evidence>
<feature type="transmembrane region" description="Helical" evidence="1">
    <location>
        <begin position="234"/>
        <end position="252"/>
    </location>
</feature>
<proteinExistence type="predicted"/>
<reference evidence="3" key="1">
    <citation type="journal article" date="2023" name="Commun. Biol.">
        <title>Genome analysis of Parmales, the sister group of diatoms, reveals the evolutionary specialization of diatoms from phago-mixotrophs to photoautotrophs.</title>
        <authorList>
            <person name="Ban H."/>
            <person name="Sato S."/>
            <person name="Yoshikawa S."/>
            <person name="Yamada K."/>
            <person name="Nakamura Y."/>
            <person name="Ichinomiya M."/>
            <person name="Sato N."/>
            <person name="Blanc-Mathieu R."/>
            <person name="Endo H."/>
            <person name="Kuwata A."/>
            <person name="Ogata H."/>
        </authorList>
    </citation>
    <scope>NUCLEOTIDE SEQUENCE [LARGE SCALE GENOMIC DNA]</scope>
</reference>
<evidence type="ECO:0000313" key="2">
    <source>
        <dbReference type="EMBL" id="GMI48317.1"/>
    </source>
</evidence>
<feature type="transmembrane region" description="Helical" evidence="1">
    <location>
        <begin position="317"/>
        <end position="343"/>
    </location>
</feature>
<sequence>MPSGRKTKVKPAPTVVGIRDRAILNICSSVNRVISVHERRIGTSNDGGLTMSAYDEISSGSGAYEGNEDLKETVQELGKQITIRRRKQVVEAKEKEERDEAKATRRRGGMGGNAITEGLVSILDLRKKQRDERWMGFDATDFFRFDMTIVEALKRTSVLMIKMLSIVGVASFLNYGIIRVVRLYIQAANDDDAATSSESTHAASVEILTLAVGTCQFFYFGIVSLFTGLRLHHALISAMMYPIACIPIFFLSSRISGISLSVFLTVYGGVAIVPDAYFFVSGSARDKDVAAAESAERNRAGAAEEVKKKGAKETIKLMAFVALPIIFVFAVILIYTLIIFRLFRLVDSSLWMLAVTILAQAVKIVGNKMMLSLLKNMSEHADPWYFDMMLFFYEQTTALLCRVLQLSIDDRDTAIFCSVFGAIAEMAVRVFYFQLFLSHGLKKDGQWDSDEEIYNYALRGKLRAQDSSNDMIVEYLSSITGALYLIELQKVDVFQFASDKVVEASRVWSIVLVQLLPELPIDFFVTFLEIFGGLALVHEANWSHKTGVRQVKTNFWLDLGDFVKGVVSKLITSCVMCVAILIYCLR</sequence>
<evidence type="ECO:0000313" key="3">
    <source>
        <dbReference type="Proteomes" id="UP001165065"/>
    </source>
</evidence>
<accession>A0A9W7GQS5</accession>
<dbReference type="EMBL" id="BRYA01000385">
    <property type="protein sequence ID" value="GMI48317.1"/>
    <property type="molecule type" value="Genomic_DNA"/>
</dbReference>
<keyword evidence="1" id="KW-0472">Membrane</keyword>
<dbReference type="Proteomes" id="UP001165065">
    <property type="component" value="Unassembled WGS sequence"/>
</dbReference>
<feature type="transmembrane region" description="Helical" evidence="1">
    <location>
        <begin position="349"/>
        <end position="366"/>
    </location>
</feature>
<keyword evidence="1" id="KW-0812">Transmembrane</keyword>
<feature type="transmembrane region" description="Helical" evidence="1">
    <location>
        <begin position="258"/>
        <end position="280"/>
    </location>
</feature>
<keyword evidence="3" id="KW-1185">Reference proteome</keyword>
<gene>
    <name evidence="2" type="ORF">TrCOL_g10501</name>
</gene>
<keyword evidence="1" id="KW-1133">Transmembrane helix</keyword>
<comment type="caution">
    <text evidence="2">The sequence shown here is derived from an EMBL/GenBank/DDBJ whole genome shotgun (WGS) entry which is preliminary data.</text>
</comment>
<feature type="transmembrane region" description="Helical" evidence="1">
    <location>
        <begin position="205"/>
        <end position="227"/>
    </location>
</feature>